<keyword evidence="2" id="KW-1185">Reference proteome</keyword>
<accession>A0A6S6XTA8</accession>
<evidence type="ECO:0000313" key="1">
    <source>
        <dbReference type="EMBL" id="CAB1367393.1"/>
    </source>
</evidence>
<dbReference type="Proteomes" id="UP000515733">
    <property type="component" value="Chromosome"/>
</dbReference>
<gene>
    <name evidence="1" type="ORF">DENOEST_0221</name>
</gene>
<organism evidence="1 2">
    <name type="scientific">Denitratisoma oestradiolicum</name>
    <dbReference type="NCBI Taxonomy" id="311182"/>
    <lineage>
        <taxon>Bacteria</taxon>
        <taxon>Pseudomonadati</taxon>
        <taxon>Pseudomonadota</taxon>
        <taxon>Betaproteobacteria</taxon>
        <taxon>Nitrosomonadales</taxon>
        <taxon>Sterolibacteriaceae</taxon>
        <taxon>Denitratisoma</taxon>
    </lineage>
</organism>
<protein>
    <submittedName>
        <fullName evidence="1">Uncharacterized protein</fullName>
    </submittedName>
</protein>
<reference evidence="1 2" key="1">
    <citation type="submission" date="2020-03" db="EMBL/GenBank/DDBJ databases">
        <authorList>
            <consortium name="Genoscope - CEA"/>
            <person name="William W."/>
        </authorList>
    </citation>
    <scope>NUCLEOTIDE SEQUENCE [LARGE SCALE GENOMIC DNA]</scope>
    <source>
        <strain evidence="2">DSM 16959</strain>
    </source>
</reference>
<name>A0A6S6XTA8_9PROT</name>
<dbReference type="KEGG" id="doe:DENOEST_0221"/>
<dbReference type="EMBL" id="LR778301">
    <property type="protein sequence ID" value="CAB1367393.1"/>
    <property type="molecule type" value="Genomic_DNA"/>
</dbReference>
<proteinExistence type="predicted"/>
<evidence type="ECO:0000313" key="2">
    <source>
        <dbReference type="Proteomes" id="UP000515733"/>
    </source>
</evidence>
<sequence length="155" mass="17530">MALLPDSDFPFDTMETPEIKRLALCLLLLLSFPVWSRAEAPKDAPAQLEAPAPRRPPLDATPQALEHQLQSLPWELFRTVVESEPKLKADVDAYGPLGWAYIQKKYRAHPWSRNLERLDLERRHQLATTIQTLMERAGNVPPEAAPVQSTTSGRQ</sequence>
<dbReference type="AlphaFoldDB" id="A0A6S6XTA8"/>